<name>D8JTJ3_HYPDA</name>
<dbReference type="InterPro" id="IPR036692">
    <property type="entry name" value="Shew3726-like_sf"/>
</dbReference>
<reference evidence="3" key="1">
    <citation type="journal article" date="2011" name="J. Bacteriol.">
        <title>Genome sequences of eight morphologically diverse alphaproteobacteria.</title>
        <authorList>
            <consortium name="US DOE Joint Genome Institute"/>
            <person name="Brown P.J."/>
            <person name="Kysela D.T."/>
            <person name="Buechlein A."/>
            <person name="Hemmerich C."/>
            <person name="Brun Y.V."/>
        </authorList>
    </citation>
    <scope>NUCLEOTIDE SEQUENCE [LARGE SCALE GENOMIC DNA]</scope>
    <source>
        <strain evidence="3">ATCC 51888 / DSM 1869 / NCIB 11706 / TK 0415</strain>
    </source>
</reference>
<dbReference type="HOGENOM" id="CLU_2219531_0_0_5"/>
<dbReference type="Pfam" id="PF07369">
    <property type="entry name" value="DUF1488"/>
    <property type="match status" value="1"/>
</dbReference>
<dbReference type="OrthoDB" id="7932907at2"/>
<evidence type="ECO:0000313" key="3">
    <source>
        <dbReference type="Proteomes" id="UP000002033"/>
    </source>
</evidence>
<dbReference type="Proteomes" id="UP000002033">
    <property type="component" value="Chromosome"/>
</dbReference>
<accession>D8JTJ3</accession>
<proteinExistence type="predicted"/>
<evidence type="ECO:0008006" key="4">
    <source>
        <dbReference type="Google" id="ProtNLM"/>
    </source>
</evidence>
<dbReference type="KEGG" id="hdn:Hden_0736"/>
<sequence length="106" mass="11790">MLRKLLNRPARCKGADDPAQPLLPTTEAAEIDGLAVRWIMTDGKKNIVCWARAAALEKLEANPDLEKASYLEAFQRHRQKFEAAAATIHKRGLLDGNAIVVRKENV</sequence>
<evidence type="ECO:0000256" key="1">
    <source>
        <dbReference type="SAM" id="MobiDB-lite"/>
    </source>
</evidence>
<dbReference type="SUPFAM" id="SSF160272">
    <property type="entry name" value="Shew3726-like"/>
    <property type="match status" value="1"/>
</dbReference>
<organism evidence="2 3">
    <name type="scientific">Hyphomicrobium denitrificans (strain ATCC 51888 / DSM 1869 / NCIMB 11706 / TK 0415)</name>
    <dbReference type="NCBI Taxonomy" id="582899"/>
    <lineage>
        <taxon>Bacteria</taxon>
        <taxon>Pseudomonadati</taxon>
        <taxon>Pseudomonadota</taxon>
        <taxon>Alphaproteobacteria</taxon>
        <taxon>Hyphomicrobiales</taxon>
        <taxon>Hyphomicrobiaceae</taxon>
        <taxon>Hyphomicrobium</taxon>
    </lineage>
</organism>
<gene>
    <name evidence="2" type="ordered locus">Hden_0736</name>
</gene>
<evidence type="ECO:0000313" key="2">
    <source>
        <dbReference type="EMBL" id="ADJ22555.1"/>
    </source>
</evidence>
<dbReference type="AlphaFoldDB" id="D8JTJ3"/>
<keyword evidence="3" id="KW-1185">Reference proteome</keyword>
<dbReference type="InterPro" id="IPR009962">
    <property type="entry name" value="DUF1488"/>
</dbReference>
<feature type="region of interest" description="Disordered" evidence="1">
    <location>
        <begin position="1"/>
        <end position="21"/>
    </location>
</feature>
<protein>
    <recommendedName>
        <fullName evidence="4">DUF1488 domain-containing protein</fullName>
    </recommendedName>
</protein>
<dbReference type="EMBL" id="CP002083">
    <property type="protein sequence ID" value="ADJ22555.1"/>
    <property type="molecule type" value="Genomic_DNA"/>
</dbReference>
<dbReference type="RefSeq" id="WP_013214770.1">
    <property type="nucleotide sequence ID" value="NC_014313.1"/>
</dbReference>